<organism evidence="2 3">
    <name type="scientific">Exophiala aquamarina CBS 119918</name>
    <dbReference type="NCBI Taxonomy" id="1182545"/>
    <lineage>
        <taxon>Eukaryota</taxon>
        <taxon>Fungi</taxon>
        <taxon>Dikarya</taxon>
        <taxon>Ascomycota</taxon>
        <taxon>Pezizomycotina</taxon>
        <taxon>Eurotiomycetes</taxon>
        <taxon>Chaetothyriomycetidae</taxon>
        <taxon>Chaetothyriales</taxon>
        <taxon>Herpotrichiellaceae</taxon>
        <taxon>Exophiala</taxon>
    </lineage>
</organism>
<evidence type="ECO:0000313" key="2">
    <source>
        <dbReference type="EMBL" id="KEF63151.1"/>
    </source>
</evidence>
<dbReference type="InterPro" id="IPR000182">
    <property type="entry name" value="GNAT_dom"/>
</dbReference>
<dbReference type="GeneID" id="25276075"/>
<proteinExistence type="predicted"/>
<dbReference type="Gene3D" id="3.40.630.30">
    <property type="match status" value="1"/>
</dbReference>
<name>A0A072PTE7_9EURO</name>
<dbReference type="SUPFAM" id="SSF55729">
    <property type="entry name" value="Acyl-CoA N-acyltransferases (Nat)"/>
    <property type="match status" value="1"/>
</dbReference>
<dbReference type="InterPro" id="IPR052523">
    <property type="entry name" value="Trichothecene_AcTrans"/>
</dbReference>
<keyword evidence="3" id="KW-1185">Reference proteome</keyword>
<dbReference type="PANTHER" id="PTHR42791">
    <property type="entry name" value="GNAT FAMILY ACETYLTRANSFERASE"/>
    <property type="match status" value="1"/>
</dbReference>
<dbReference type="PROSITE" id="PS51186">
    <property type="entry name" value="GNAT"/>
    <property type="match status" value="1"/>
</dbReference>
<feature type="non-terminal residue" evidence="2">
    <location>
        <position position="231"/>
    </location>
</feature>
<dbReference type="VEuPathDB" id="FungiDB:A1O9_01127"/>
<comment type="caution">
    <text evidence="2">The sequence shown here is derived from an EMBL/GenBank/DDBJ whole genome shotgun (WGS) entry which is preliminary data.</text>
</comment>
<gene>
    <name evidence="2" type="ORF">A1O9_01127</name>
</gene>
<dbReference type="AlphaFoldDB" id="A0A072PTE7"/>
<feature type="domain" description="N-acetyltransferase" evidence="1">
    <location>
        <begin position="146"/>
        <end position="223"/>
    </location>
</feature>
<dbReference type="Proteomes" id="UP000027920">
    <property type="component" value="Unassembled WGS sequence"/>
</dbReference>
<accession>A0A072PTE7</accession>
<dbReference type="CDD" id="cd04301">
    <property type="entry name" value="NAT_SF"/>
    <property type="match status" value="1"/>
</dbReference>
<sequence>MHIRRPQATDLSGMATLASKAMSDDPITAFVAPYRKPHPECMRLAFFRRAKKRLYSGKYLLIAITDQQDPDWDGTERVVGYLAATSPRWKAEQASQSYFSWNNLELAALSLETFFVDTVGADRSKSLKNQNAFLHELQAAYSTGPFARLEKYWDIDFLAVDPAYHRRGIGKALLGRVQALAAEESVPLTLLATAMGKHLYSHAGFVELCDLGSGSYFLFTAMIWHPEPSTE</sequence>
<dbReference type="GO" id="GO:0016747">
    <property type="term" value="F:acyltransferase activity, transferring groups other than amino-acyl groups"/>
    <property type="evidence" value="ECO:0007669"/>
    <property type="project" value="InterPro"/>
</dbReference>
<evidence type="ECO:0000313" key="3">
    <source>
        <dbReference type="Proteomes" id="UP000027920"/>
    </source>
</evidence>
<dbReference type="InterPro" id="IPR016181">
    <property type="entry name" value="Acyl_CoA_acyltransferase"/>
</dbReference>
<dbReference type="OrthoDB" id="410198at2759"/>
<reference evidence="2 3" key="1">
    <citation type="submission" date="2013-03" db="EMBL/GenBank/DDBJ databases">
        <title>The Genome Sequence of Exophiala aquamarina CBS 119918.</title>
        <authorList>
            <consortium name="The Broad Institute Genomics Platform"/>
            <person name="Cuomo C."/>
            <person name="de Hoog S."/>
            <person name="Gorbushina A."/>
            <person name="Walker B."/>
            <person name="Young S.K."/>
            <person name="Zeng Q."/>
            <person name="Gargeya S."/>
            <person name="Fitzgerald M."/>
            <person name="Haas B."/>
            <person name="Abouelleil A."/>
            <person name="Allen A.W."/>
            <person name="Alvarado L."/>
            <person name="Arachchi H.M."/>
            <person name="Berlin A.M."/>
            <person name="Chapman S.B."/>
            <person name="Gainer-Dewar J."/>
            <person name="Goldberg J."/>
            <person name="Griggs A."/>
            <person name="Gujja S."/>
            <person name="Hansen M."/>
            <person name="Howarth C."/>
            <person name="Imamovic A."/>
            <person name="Ireland A."/>
            <person name="Larimer J."/>
            <person name="McCowan C."/>
            <person name="Murphy C."/>
            <person name="Pearson M."/>
            <person name="Poon T.W."/>
            <person name="Priest M."/>
            <person name="Roberts A."/>
            <person name="Saif S."/>
            <person name="Shea T."/>
            <person name="Sisk P."/>
            <person name="Sykes S."/>
            <person name="Wortman J."/>
            <person name="Nusbaum C."/>
            <person name="Birren B."/>
        </authorList>
    </citation>
    <scope>NUCLEOTIDE SEQUENCE [LARGE SCALE GENOMIC DNA]</scope>
    <source>
        <strain evidence="2 3">CBS 119918</strain>
    </source>
</reference>
<protein>
    <recommendedName>
        <fullName evidence="1">N-acetyltransferase domain-containing protein</fullName>
    </recommendedName>
</protein>
<dbReference type="PANTHER" id="PTHR42791:SF16">
    <property type="entry name" value="N-ACETYLTRANSFERASE DOMAIN-CONTAINING PROTEIN"/>
    <property type="match status" value="1"/>
</dbReference>
<dbReference type="HOGENOM" id="CLU_060131_3_2_1"/>
<dbReference type="STRING" id="1182545.A0A072PTE7"/>
<dbReference type="Pfam" id="PF13508">
    <property type="entry name" value="Acetyltransf_7"/>
    <property type="match status" value="1"/>
</dbReference>
<dbReference type="EMBL" id="AMGV01000001">
    <property type="protein sequence ID" value="KEF63151.1"/>
    <property type="molecule type" value="Genomic_DNA"/>
</dbReference>
<evidence type="ECO:0000259" key="1">
    <source>
        <dbReference type="PROSITE" id="PS51186"/>
    </source>
</evidence>
<dbReference type="RefSeq" id="XP_013265741.1">
    <property type="nucleotide sequence ID" value="XM_013410287.1"/>
</dbReference>